<dbReference type="OMA" id="AHTRVED"/>
<feature type="compositionally biased region" description="Acidic residues" evidence="1">
    <location>
        <begin position="22"/>
        <end position="51"/>
    </location>
</feature>
<dbReference type="OrthoDB" id="3248986at2759"/>
<evidence type="ECO:0000313" key="3">
    <source>
        <dbReference type="Proteomes" id="UP000053558"/>
    </source>
</evidence>
<dbReference type="PANTHER" id="PTHR46579">
    <property type="entry name" value="F5/8 TYPE C DOMAIN-CONTAINING PROTEIN-RELATED"/>
    <property type="match status" value="1"/>
</dbReference>
<evidence type="ECO:0000256" key="1">
    <source>
        <dbReference type="SAM" id="MobiDB-lite"/>
    </source>
</evidence>
<name>R7SE21_CONPW</name>
<protein>
    <submittedName>
        <fullName evidence="2">Uncharacterized protein</fullName>
    </submittedName>
</protein>
<keyword evidence="3" id="KW-1185">Reference proteome</keyword>
<organism evidence="2 3">
    <name type="scientific">Coniophora puteana (strain RWD-64-598)</name>
    <name type="common">Brown rot fungus</name>
    <dbReference type="NCBI Taxonomy" id="741705"/>
    <lineage>
        <taxon>Eukaryota</taxon>
        <taxon>Fungi</taxon>
        <taxon>Dikarya</taxon>
        <taxon>Basidiomycota</taxon>
        <taxon>Agaricomycotina</taxon>
        <taxon>Agaricomycetes</taxon>
        <taxon>Agaricomycetidae</taxon>
        <taxon>Boletales</taxon>
        <taxon>Coniophorineae</taxon>
        <taxon>Coniophoraceae</taxon>
        <taxon>Coniophora</taxon>
    </lineage>
</organism>
<dbReference type="AlphaFoldDB" id="R7SE21"/>
<accession>R7SE21</accession>
<dbReference type="KEGG" id="cput:CONPUDRAFT_68070"/>
<dbReference type="EMBL" id="JH711596">
    <property type="protein sequence ID" value="EIW73997.1"/>
    <property type="molecule type" value="Genomic_DNA"/>
</dbReference>
<reference evidence="3" key="1">
    <citation type="journal article" date="2012" name="Science">
        <title>The Paleozoic origin of enzymatic lignin decomposition reconstructed from 31 fungal genomes.</title>
        <authorList>
            <person name="Floudas D."/>
            <person name="Binder M."/>
            <person name="Riley R."/>
            <person name="Barry K."/>
            <person name="Blanchette R.A."/>
            <person name="Henrissat B."/>
            <person name="Martinez A.T."/>
            <person name="Otillar R."/>
            <person name="Spatafora J.W."/>
            <person name="Yadav J.S."/>
            <person name="Aerts A."/>
            <person name="Benoit I."/>
            <person name="Boyd A."/>
            <person name="Carlson A."/>
            <person name="Copeland A."/>
            <person name="Coutinho P.M."/>
            <person name="de Vries R.P."/>
            <person name="Ferreira P."/>
            <person name="Findley K."/>
            <person name="Foster B."/>
            <person name="Gaskell J."/>
            <person name="Glotzer D."/>
            <person name="Gorecki P."/>
            <person name="Heitman J."/>
            <person name="Hesse C."/>
            <person name="Hori C."/>
            <person name="Igarashi K."/>
            <person name="Jurgens J.A."/>
            <person name="Kallen N."/>
            <person name="Kersten P."/>
            <person name="Kohler A."/>
            <person name="Kuees U."/>
            <person name="Kumar T.K.A."/>
            <person name="Kuo A."/>
            <person name="LaButti K."/>
            <person name="Larrondo L.F."/>
            <person name="Lindquist E."/>
            <person name="Ling A."/>
            <person name="Lombard V."/>
            <person name="Lucas S."/>
            <person name="Lundell T."/>
            <person name="Martin R."/>
            <person name="McLaughlin D.J."/>
            <person name="Morgenstern I."/>
            <person name="Morin E."/>
            <person name="Murat C."/>
            <person name="Nagy L.G."/>
            <person name="Nolan M."/>
            <person name="Ohm R.A."/>
            <person name="Patyshakuliyeva A."/>
            <person name="Rokas A."/>
            <person name="Ruiz-Duenas F.J."/>
            <person name="Sabat G."/>
            <person name="Salamov A."/>
            <person name="Samejima M."/>
            <person name="Schmutz J."/>
            <person name="Slot J.C."/>
            <person name="St John F."/>
            <person name="Stenlid J."/>
            <person name="Sun H."/>
            <person name="Sun S."/>
            <person name="Syed K."/>
            <person name="Tsang A."/>
            <person name="Wiebenga A."/>
            <person name="Young D."/>
            <person name="Pisabarro A."/>
            <person name="Eastwood D.C."/>
            <person name="Martin F."/>
            <person name="Cullen D."/>
            <person name="Grigoriev I.V."/>
            <person name="Hibbett D.S."/>
        </authorList>
    </citation>
    <scope>NUCLEOTIDE SEQUENCE [LARGE SCALE GENOMIC DNA]</scope>
    <source>
        <strain evidence="3">RWD-64-598 SS2</strain>
    </source>
</reference>
<sequence length="735" mass="84234">MSDDDYFFTRLRHALTPPPPEEIGEQEEEEEVEEEVEEEEEEEAVLEPEDEQPVLDDILHVPLGDVFDFSDVHEQDYYHDQLPQAFEDHSIIRNAYIRVFVLVVVHGVSHSAAQCTLDGLRLTITQAANKHPEDNYPGLSNFARTVPTVLKRLGLSMDHFIIYLTVCDVCWAVHHPSTISDLPSPSCTSENCTGTIYKEKRLANSDIKRTPVKIVPYVPLERAIQRFLLRPGKWEQLQHWRGGGDDAGPVPPNYESGFDAFDNPSKPMTDIYDGWGWRAIQAGLERRRGGEFSIHDVDVQELDQRFISLPCGLVLQFNIDWFQSTTRDCHSTGAFYVVICNNPRSIRYAAEETILAMVLPGPHEPNLQQLNNLMDVFVNSAMRLGQGVEFKVYDHNELELVHTHLSMNCSDLPSSRRTNGYQGHASKLFMCPQCCATSFSLVHPSCFDPTQFEPREDWRHIKYAFRARDANEHNAQVIREHRGVSWTPLNYLPGWMPAGSAGIDFMHCVFLTMVKHVTKVIIHGHGLLNSTQETNPIQRLEKFYHDLQWPPEVTRLPPSASSVKADQWRNLIHVFFVGLFVAWEQHGEIPDANAPPSAANTKIAKAQAKYTTATRTRLHRNLRRHYDALLEFTVAIRILATREISPMDVKRGSAALARATQTWASMHLPLTPYFHFGQHLEEQIYKHGPIYGHWTFPYEQLNGKLLRFKHNHHKGGELEGTLMRRWWAVTFNYEL</sequence>
<dbReference type="GeneID" id="19208610"/>
<dbReference type="RefSeq" id="XP_007775802.1">
    <property type="nucleotide sequence ID" value="XM_007777612.1"/>
</dbReference>
<feature type="non-terminal residue" evidence="2">
    <location>
        <position position="735"/>
    </location>
</feature>
<evidence type="ECO:0000313" key="2">
    <source>
        <dbReference type="EMBL" id="EIW73997.1"/>
    </source>
</evidence>
<gene>
    <name evidence="2" type="ORF">CONPUDRAFT_68070</name>
</gene>
<dbReference type="eggNOG" id="ENOG502S0SA">
    <property type="taxonomic scope" value="Eukaryota"/>
</dbReference>
<feature type="region of interest" description="Disordered" evidence="1">
    <location>
        <begin position="1"/>
        <end position="51"/>
    </location>
</feature>
<proteinExistence type="predicted"/>
<dbReference type="PANTHER" id="PTHR46579:SF1">
    <property type="entry name" value="F5_8 TYPE C DOMAIN-CONTAINING PROTEIN"/>
    <property type="match status" value="1"/>
</dbReference>
<dbReference type="Proteomes" id="UP000053558">
    <property type="component" value="Unassembled WGS sequence"/>
</dbReference>